<protein>
    <submittedName>
        <fullName evidence="1">Uncharacterized protein</fullName>
    </submittedName>
</protein>
<organism evidence="1 2">
    <name type="scientific">Trichinella britovi</name>
    <name type="common">Parasitic roundworm</name>
    <dbReference type="NCBI Taxonomy" id="45882"/>
    <lineage>
        <taxon>Eukaryota</taxon>
        <taxon>Metazoa</taxon>
        <taxon>Ecdysozoa</taxon>
        <taxon>Nematoda</taxon>
        <taxon>Enoplea</taxon>
        <taxon>Dorylaimia</taxon>
        <taxon>Trichinellida</taxon>
        <taxon>Trichinellidae</taxon>
        <taxon>Trichinella</taxon>
    </lineage>
</organism>
<proteinExistence type="predicted"/>
<dbReference type="EMBL" id="JYDI01001193">
    <property type="protein sequence ID" value="KRY37900.1"/>
    <property type="molecule type" value="Genomic_DNA"/>
</dbReference>
<gene>
    <name evidence="1" type="ORF">T03_10634</name>
</gene>
<comment type="caution">
    <text evidence="1">The sequence shown here is derived from an EMBL/GenBank/DDBJ whole genome shotgun (WGS) entry which is preliminary data.</text>
</comment>
<evidence type="ECO:0000313" key="1">
    <source>
        <dbReference type="EMBL" id="KRY37900.1"/>
    </source>
</evidence>
<accession>A0A0V1BM77</accession>
<evidence type="ECO:0000313" key="2">
    <source>
        <dbReference type="Proteomes" id="UP000054653"/>
    </source>
</evidence>
<dbReference type="Proteomes" id="UP000054653">
    <property type="component" value="Unassembled WGS sequence"/>
</dbReference>
<name>A0A0V1BM77_TRIBR</name>
<keyword evidence="2" id="KW-1185">Reference proteome</keyword>
<dbReference type="AlphaFoldDB" id="A0A0V1BM77"/>
<sequence length="39" mass="4495">MQTERIKLVIVTAIHTWDSEMRDVDLFVGLTRECEACGK</sequence>
<reference evidence="1 2" key="1">
    <citation type="submission" date="2015-01" db="EMBL/GenBank/DDBJ databases">
        <title>Evolution of Trichinella species and genotypes.</title>
        <authorList>
            <person name="Korhonen P.K."/>
            <person name="Edoardo P."/>
            <person name="Giuseppe L.R."/>
            <person name="Gasser R.B."/>
        </authorList>
    </citation>
    <scope>NUCLEOTIDE SEQUENCE [LARGE SCALE GENOMIC DNA]</scope>
    <source>
        <strain evidence="1">ISS120</strain>
    </source>
</reference>